<evidence type="ECO:0008006" key="3">
    <source>
        <dbReference type="Google" id="ProtNLM"/>
    </source>
</evidence>
<comment type="caution">
    <text evidence="1">The sequence shown here is derived from an EMBL/GenBank/DDBJ whole genome shotgun (WGS) entry which is preliminary data.</text>
</comment>
<dbReference type="EMBL" id="JAAMPC010000017">
    <property type="protein sequence ID" value="KAG2247621.1"/>
    <property type="molecule type" value="Genomic_DNA"/>
</dbReference>
<accession>A0A8X7TNF9</accession>
<gene>
    <name evidence="1" type="ORF">Bca52824_087249</name>
</gene>
<dbReference type="PANTHER" id="PTHR33784">
    <property type="entry name" value="OS05G0482100 PROTEIN"/>
    <property type="match status" value="1"/>
</dbReference>
<protein>
    <recommendedName>
        <fullName evidence="3">F-box domain-containing protein</fullName>
    </recommendedName>
</protein>
<evidence type="ECO:0000313" key="1">
    <source>
        <dbReference type="EMBL" id="KAG2247621.1"/>
    </source>
</evidence>
<reference evidence="1 2" key="1">
    <citation type="submission" date="2020-02" db="EMBL/GenBank/DDBJ databases">
        <authorList>
            <person name="Ma Q."/>
            <person name="Huang Y."/>
            <person name="Song X."/>
            <person name="Pei D."/>
        </authorList>
    </citation>
    <scope>NUCLEOTIDE SEQUENCE [LARGE SCALE GENOMIC DNA]</scope>
    <source>
        <strain evidence="1">Sxm20200214</strain>
        <tissue evidence="1">Leaf</tissue>
    </source>
</reference>
<sequence>MISFNLYIGFGELQSPMEEFRLSALPKEFQDLVVQGVAKNSFRDLFRLRTTSKYMQEITVSPGFYLSLNVFNWPSHIPRPLRLYEECFAHGSPSTLYLKGSQYFFLYGFEEEETISERLGRTLKKTAGVGAGLERQHY</sequence>
<organism evidence="1 2">
    <name type="scientific">Brassica carinata</name>
    <name type="common">Ethiopian mustard</name>
    <name type="synonym">Abyssinian cabbage</name>
    <dbReference type="NCBI Taxonomy" id="52824"/>
    <lineage>
        <taxon>Eukaryota</taxon>
        <taxon>Viridiplantae</taxon>
        <taxon>Streptophyta</taxon>
        <taxon>Embryophyta</taxon>
        <taxon>Tracheophyta</taxon>
        <taxon>Spermatophyta</taxon>
        <taxon>Magnoliopsida</taxon>
        <taxon>eudicotyledons</taxon>
        <taxon>Gunneridae</taxon>
        <taxon>Pentapetalae</taxon>
        <taxon>rosids</taxon>
        <taxon>malvids</taxon>
        <taxon>Brassicales</taxon>
        <taxon>Brassicaceae</taxon>
        <taxon>Brassiceae</taxon>
        <taxon>Brassica</taxon>
    </lineage>
</organism>
<proteinExistence type="predicted"/>
<evidence type="ECO:0000313" key="2">
    <source>
        <dbReference type="Proteomes" id="UP000886595"/>
    </source>
</evidence>
<keyword evidence="2" id="KW-1185">Reference proteome</keyword>
<dbReference type="AlphaFoldDB" id="A0A8X7TNF9"/>
<dbReference type="Proteomes" id="UP000886595">
    <property type="component" value="Unassembled WGS sequence"/>
</dbReference>
<name>A0A8X7TNF9_BRACI</name>
<dbReference type="PANTHER" id="PTHR33784:SF38">
    <property type="entry name" value="DUF1985 DOMAIN-CONTAINING PROTEIN"/>
    <property type="match status" value="1"/>
</dbReference>
<dbReference type="InterPro" id="IPR040338">
    <property type="entry name" value="At1g67623-like"/>
</dbReference>